<sequence length="335" mass="34472">MPHAFTRPSEPSGAAPPRASAPTPDPAVPHGGAPGGRPPETPLLRVLVADDNPVVRAGLAALLRGGGGIEVVAEAADGRQAYEGTLRHRPDVVLLDVRMPGVDGLAVLPRLVGLAAVVMTTYSAEDEVVREAVLRGAGGYLVHGEFTADELLAAVRAVPGGRGAFTPSARGALAAVPERNGSPLLLRGPDGLTASSCGAGAGQVHSSAIAHGCHPYEWSGLPNSPQRKGEHRLRPGGQPLRTASQTQADVGHSCKGAGVPGALPIGLSQREVEVMELIASGMTNQQIAAACFISHKTVKNHINHIFAKLDAGSRGEAIALWHGRPRPGRGDRDHG</sequence>
<keyword evidence="3" id="KW-0238">DNA-binding</keyword>
<dbReference type="CDD" id="cd17535">
    <property type="entry name" value="REC_NarL-like"/>
    <property type="match status" value="1"/>
</dbReference>
<dbReference type="RefSeq" id="WP_345612588.1">
    <property type="nucleotide sequence ID" value="NZ_BAABJV010000004.1"/>
</dbReference>
<dbReference type="PANTHER" id="PTHR43214:SF24">
    <property type="entry name" value="TRANSCRIPTIONAL REGULATORY PROTEIN NARL-RELATED"/>
    <property type="match status" value="1"/>
</dbReference>
<evidence type="ECO:0000313" key="10">
    <source>
        <dbReference type="Proteomes" id="UP001501147"/>
    </source>
</evidence>
<dbReference type="PROSITE" id="PS00622">
    <property type="entry name" value="HTH_LUXR_1"/>
    <property type="match status" value="1"/>
</dbReference>
<keyword evidence="4" id="KW-0804">Transcription</keyword>
<evidence type="ECO:0000256" key="3">
    <source>
        <dbReference type="ARBA" id="ARBA00023125"/>
    </source>
</evidence>
<organism evidence="9 10">
    <name type="scientific">Streptomyces sanyensis</name>
    <dbReference type="NCBI Taxonomy" id="568869"/>
    <lineage>
        <taxon>Bacteria</taxon>
        <taxon>Bacillati</taxon>
        <taxon>Actinomycetota</taxon>
        <taxon>Actinomycetes</taxon>
        <taxon>Kitasatosporales</taxon>
        <taxon>Streptomycetaceae</taxon>
        <taxon>Streptomyces</taxon>
    </lineage>
</organism>
<dbReference type="SUPFAM" id="SSF52172">
    <property type="entry name" value="CheY-like"/>
    <property type="match status" value="1"/>
</dbReference>
<feature type="domain" description="HTH luxR-type" evidence="7">
    <location>
        <begin position="260"/>
        <end position="325"/>
    </location>
</feature>
<dbReference type="InterPro" id="IPR039420">
    <property type="entry name" value="WalR-like"/>
</dbReference>
<feature type="compositionally biased region" description="Low complexity" evidence="6">
    <location>
        <begin position="8"/>
        <end position="22"/>
    </location>
</feature>
<evidence type="ECO:0000256" key="6">
    <source>
        <dbReference type="SAM" id="MobiDB-lite"/>
    </source>
</evidence>
<keyword evidence="1 5" id="KW-0597">Phosphoprotein</keyword>
<dbReference type="PRINTS" id="PR00038">
    <property type="entry name" value="HTHLUXR"/>
</dbReference>
<protein>
    <recommendedName>
        <fullName evidence="11">Two-component system response regulator</fullName>
    </recommendedName>
</protein>
<proteinExistence type="predicted"/>
<evidence type="ECO:0000256" key="1">
    <source>
        <dbReference type="ARBA" id="ARBA00022553"/>
    </source>
</evidence>
<dbReference type="Pfam" id="PF00196">
    <property type="entry name" value="GerE"/>
    <property type="match status" value="1"/>
</dbReference>
<evidence type="ECO:0008006" key="11">
    <source>
        <dbReference type="Google" id="ProtNLM"/>
    </source>
</evidence>
<dbReference type="InterPro" id="IPR058245">
    <property type="entry name" value="NreC/VraR/RcsB-like_REC"/>
</dbReference>
<dbReference type="PROSITE" id="PS50043">
    <property type="entry name" value="HTH_LUXR_2"/>
    <property type="match status" value="1"/>
</dbReference>
<feature type="domain" description="Response regulatory" evidence="8">
    <location>
        <begin position="45"/>
        <end position="158"/>
    </location>
</feature>
<dbReference type="PANTHER" id="PTHR43214">
    <property type="entry name" value="TWO-COMPONENT RESPONSE REGULATOR"/>
    <property type="match status" value="1"/>
</dbReference>
<evidence type="ECO:0000256" key="4">
    <source>
        <dbReference type="ARBA" id="ARBA00023163"/>
    </source>
</evidence>
<reference evidence="10" key="1">
    <citation type="journal article" date="2019" name="Int. J. Syst. Evol. Microbiol.">
        <title>The Global Catalogue of Microorganisms (GCM) 10K type strain sequencing project: providing services to taxonomists for standard genome sequencing and annotation.</title>
        <authorList>
            <consortium name="The Broad Institute Genomics Platform"/>
            <consortium name="The Broad Institute Genome Sequencing Center for Infectious Disease"/>
            <person name="Wu L."/>
            <person name="Ma J."/>
        </authorList>
    </citation>
    <scope>NUCLEOTIDE SEQUENCE [LARGE SCALE GENOMIC DNA]</scope>
    <source>
        <strain evidence="10">JCM 18324</strain>
    </source>
</reference>
<dbReference type="Pfam" id="PF00072">
    <property type="entry name" value="Response_reg"/>
    <property type="match status" value="1"/>
</dbReference>
<dbReference type="InterPro" id="IPR000792">
    <property type="entry name" value="Tscrpt_reg_LuxR_C"/>
</dbReference>
<evidence type="ECO:0000256" key="5">
    <source>
        <dbReference type="PROSITE-ProRule" id="PRU00169"/>
    </source>
</evidence>
<feature type="region of interest" description="Disordered" evidence="6">
    <location>
        <begin position="1"/>
        <end position="41"/>
    </location>
</feature>
<dbReference type="SMART" id="SM00421">
    <property type="entry name" value="HTH_LUXR"/>
    <property type="match status" value="1"/>
</dbReference>
<dbReference type="Proteomes" id="UP001501147">
    <property type="component" value="Unassembled WGS sequence"/>
</dbReference>
<gene>
    <name evidence="9" type="ORF">GCM10023329_21750</name>
</gene>
<dbReference type="EMBL" id="BAABJV010000004">
    <property type="protein sequence ID" value="GAA4773564.1"/>
    <property type="molecule type" value="Genomic_DNA"/>
</dbReference>
<accession>A0ABP9A5Z3</accession>
<dbReference type="SUPFAM" id="SSF46894">
    <property type="entry name" value="C-terminal effector domain of the bipartite response regulators"/>
    <property type="match status" value="1"/>
</dbReference>
<dbReference type="PROSITE" id="PS50110">
    <property type="entry name" value="RESPONSE_REGULATORY"/>
    <property type="match status" value="1"/>
</dbReference>
<evidence type="ECO:0000259" key="7">
    <source>
        <dbReference type="PROSITE" id="PS50043"/>
    </source>
</evidence>
<dbReference type="InterPro" id="IPR001789">
    <property type="entry name" value="Sig_transdc_resp-reg_receiver"/>
</dbReference>
<dbReference type="Gene3D" id="3.40.50.2300">
    <property type="match status" value="1"/>
</dbReference>
<keyword evidence="10" id="KW-1185">Reference proteome</keyword>
<name>A0ABP9A5Z3_9ACTN</name>
<keyword evidence="2" id="KW-0805">Transcription regulation</keyword>
<dbReference type="InterPro" id="IPR011006">
    <property type="entry name" value="CheY-like_superfamily"/>
</dbReference>
<comment type="caution">
    <text evidence="9">The sequence shown here is derived from an EMBL/GenBank/DDBJ whole genome shotgun (WGS) entry which is preliminary data.</text>
</comment>
<dbReference type="Gene3D" id="1.10.10.10">
    <property type="entry name" value="Winged helix-like DNA-binding domain superfamily/Winged helix DNA-binding domain"/>
    <property type="match status" value="1"/>
</dbReference>
<evidence type="ECO:0000256" key="2">
    <source>
        <dbReference type="ARBA" id="ARBA00023015"/>
    </source>
</evidence>
<evidence type="ECO:0000313" key="9">
    <source>
        <dbReference type="EMBL" id="GAA4773564.1"/>
    </source>
</evidence>
<feature type="modified residue" description="4-aspartylphosphate" evidence="5">
    <location>
        <position position="96"/>
    </location>
</feature>
<dbReference type="CDD" id="cd06170">
    <property type="entry name" value="LuxR_C_like"/>
    <property type="match status" value="1"/>
</dbReference>
<dbReference type="SMART" id="SM00448">
    <property type="entry name" value="REC"/>
    <property type="match status" value="1"/>
</dbReference>
<evidence type="ECO:0000259" key="8">
    <source>
        <dbReference type="PROSITE" id="PS50110"/>
    </source>
</evidence>
<dbReference type="InterPro" id="IPR036388">
    <property type="entry name" value="WH-like_DNA-bd_sf"/>
</dbReference>
<dbReference type="InterPro" id="IPR016032">
    <property type="entry name" value="Sig_transdc_resp-reg_C-effctor"/>
</dbReference>